<feature type="transmembrane region" description="Helical" evidence="1">
    <location>
        <begin position="55"/>
        <end position="77"/>
    </location>
</feature>
<keyword evidence="1" id="KW-0812">Transmembrane</keyword>
<dbReference type="STRING" id="1093900.A0A507B5A6"/>
<feature type="transmembrane region" description="Helical" evidence="1">
    <location>
        <begin position="181"/>
        <end position="203"/>
    </location>
</feature>
<dbReference type="SUPFAM" id="SSF48652">
    <property type="entry name" value="Tetraspanin"/>
    <property type="match status" value="1"/>
</dbReference>
<evidence type="ECO:0000313" key="2">
    <source>
        <dbReference type="EMBL" id="TPX13884.1"/>
    </source>
</evidence>
<dbReference type="GO" id="GO:0016020">
    <property type="term" value="C:membrane"/>
    <property type="evidence" value="ECO:0007669"/>
    <property type="project" value="InterPro"/>
</dbReference>
<sequence>MANKILLAYIGADGLFVIMGAIMLGFSVIVQNDAFTTPAEGMQAARNLFYQKFPLTAGIVNAVFIFVTFLSTVPAIITPSRAWLKISGYLVTVCAAFSLILGLYLWILTLTVKKDFAPIWIAQTPEIQSLMQTAFNCCGYFNSTSPAFVTDATCPSPAAAALMRGCATPISSFANVFVDDIFTAVFGMCGIDGVLILATACLAKDRKENERFRHIDEKSDARGTF</sequence>
<protein>
    <recommendedName>
        <fullName evidence="4">Tetraspanin</fullName>
    </recommendedName>
</protein>
<dbReference type="InterPro" id="IPR008952">
    <property type="entry name" value="Tetraspanin_EC2_sf"/>
</dbReference>
<evidence type="ECO:0000256" key="1">
    <source>
        <dbReference type="SAM" id="Phobius"/>
    </source>
</evidence>
<gene>
    <name evidence="2" type="ORF">E0L32_005584</name>
</gene>
<dbReference type="EMBL" id="SKBQ01000030">
    <property type="protein sequence ID" value="TPX13884.1"/>
    <property type="molecule type" value="Genomic_DNA"/>
</dbReference>
<feature type="transmembrane region" description="Helical" evidence="1">
    <location>
        <begin position="89"/>
        <end position="107"/>
    </location>
</feature>
<keyword evidence="1" id="KW-0472">Membrane</keyword>
<dbReference type="Proteomes" id="UP000319257">
    <property type="component" value="Unassembled WGS sequence"/>
</dbReference>
<feature type="transmembrane region" description="Helical" evidence="1">
    <location>
        <begin position="7"/>
        <end position="30"/>
    </location>
</feature>
<keyword evidence="3" id="KW-1185">Reference proteome</keyword>
<evidence type="ECO:0008006" key="4">
    <source>
        <dbReference type="Google" id="ProtNLM"/>
    </source>
</evidence>
<name>A0A507B5A6_9PEZI</name>
<keyword evidence="1" id="KW-1133">Transmembrane helix</keyword>
<reference evidence="2 3" key="1">
    <citation type="submission" date="2019-06" db="EMBL/GenBank/DDBJ databases">
        <title>Draft genome sequence of the filamentous fungus Phialemoniopsis curvata isolated from diesel fuel.</title>
        <authorList>
            <person name="Varaljay V.A."/>
            <person name="Lyon W.J."/>
            <person name="Crouch A.L."/>
            <person name="Drake C.E."/>
            <person name="Hollomon J.M."/>
            <person name="Nadeau L.J."/>
            <person name="Nunn H.S."/>
            <person name="Stevenson B.S."/>
            <person name="Bojanowski C.L."/>
            <person name="Crookes-Goodson W.J."/>
        </authorList>
    </citation>
    <scope>NUCLEOTIDE SEQUENCE [LARGE SCALE GENOMIC DNA]</scope>
    <source>
        <strain evidence="2 3">D216</strain>
    </source>
</reference>
<proteinExistence type="predicted"/>
<dbReference type="AlphaFoldDB" id="A0A507B5A6"/>
<evidence type="ECO:0000313" key="3">
    <source>
        <dbReference type="Proteomes" id="UP000319257"/>
    </source>
</evidence>
<dbReference type="RefSeq" id="XP_030995595.1">
    <property type="nucleotide sequence ID" value="XM_031140121.1"/>
</dbReference>
<organism evidence="2 3">
    <name type="scientific">Thyridium curvatum</name>
    <dbReference type="NCBI Taxonomy" id="1093900"/>
    <lineage>
        <taxon>Eukaryota</taxon>
        <taxon>Fungi</taxon>
        <taxon>Dikarya</taxon>
        <taxon>Ascomycota</taxon>
        <taxon>Pezizomycotina</taxon>
        <taxon>Sordariomycetes</taxon>
        <taxon>Sordariomycetidae</taxon>
        <taxon>Thyridiales</taxon>
        <taxon>Thyridiaceae</taxon>
        <taxon>Thyridium</taxon>
    </lineage>
</organism>
<dbReference type="GeneID" id="41973031"/>
<comment type="caution">
    <text evidence="2">The sequence shown here is derived from an EMBL/GenBank/DDBJ whole genome shotgun (WGS) entry which is preliminary data.</text>
</comment>
<dbReference type="OrthoDB" id="2279611at2759"/>
<dbReference type="InParanoid" id="A0A507B5A6"/>
<accession>A0A507B5A6</accession>